<dbReference type="InterPro" id="IPR045865">
    <property type="entry name" value="ACT-like_dom_sf"/>
</dbReference>
<gene>
    <name evidence="2" type="ORF">N803_11965</name>
</gene>
<feature type="domain" description="ACT" evidence="1">
    <location>
        <begin position="99"/>
        <end position="180"/>
    </location>
</feature>
<dbReference type="Gene3D" id="3.30.70.260">
    <property type="match status" value="2"/>
</dbReference>
<evidence type="ECO:0000313" key="3">
    <source>
        <dbReference type="Proteomes" id="UP000030011"/>
    </source>
</evidence>
<dbReference type="EMBL" id="AVPK01000004">
    <property type="protein sequence ID" value="KGN37767.1"/>
    <property type="molecule type" value="Genomic_DNA"/>
</dbReference>
<dbReference type="PANTHER" id="PTHR34875">
    <property type="entry name" value="UPF0237 PROTEIN MJ1558"/>
    <property type="match status" value="1"/>
</dbReference>
<dbReference type="InterPro" id="IPR050990">
    <property type="entry name" value="UPF0237/GcvR_regulator"/>
</dbReference>
<dbReference type="CDD" id="cd04869">
    <property type="entry name" value="ACT_GcvR_2"/>
    <property type="match status" value="1"/>
</dbReference>
<dbReference type="Pfam" id="PF13740">
    <property type="entry name" value="ACT_6"/>
    <property type="match status" value="1"/>
</dbReference>
<dbReference type="GO" id="GO:0006355">
    <property type="term" value="P:regulation of DNA-templated transcription"/>
    <property type="evidence" value="ECO:0007669"/>
    <property type="project" value="InterPro"/>
</dbReference>
<dbReference type="PIRSF" id="PIRSF028103">
    <property type="entry name" value="GcvR"/>
    <property type="match status" value="1"/>
</dbReference>
<keyword evidence="3" id="KW-1185">Reference proteome</keyword>
<proteinExistence type="predicted"/>
<dbReference type="PROSITE" id="PS51671">
    <property type="entry name" value="ACT"/>
    <property type="match status" value="1"/>
</dbReference>
<dbReference type="STRING" id="1385521.N803_11965"/>
<sequence>MERRYDRTVTTTLVLSVIGDDRAGLVKALADVIEQGGGNWERSHLSELAGKFAGIVVVTVPTDRADDLRSSLEPLQGLLDVAVHDGAVVEAAEGVQEVRVELLGNDQPGIVGRVSGVLAQHGLSVAELVSTTRDAPMAGGRLFEAIAVATVPADADLDALQADLEQLATEMMVDLTLSPHDDDAD</sequence>
<protein>
    <submittedName>
        <fullName evidence="2">Amino acid-binding ACT protein</fullName>
    </submittedName>
</protein>
<dbReference type="eggNOG" id="COG2716">
    <property type="taxonomic scope" value="Bacteria"/>
</dbReference>
<dbReference type="InterPro" id="IPR016867">
    <property type="entry name" value="GcvR"/>
</dbReference>
<dbReference type="Proteomes" id="UP000030011">
    <property type="component" value="Unassembled WGS sequence"/>
</dbReference>
<dbReference type="AlphaFoldDB" id="A0A0A0JNY8"/>
<accession>A0A0A0JNY8</accession>
<evidence type="ECO:0000313" key="2">
    <source>
        <dbReference type="EMBL" id="KGN37767.1"/>
    </source>
</evidence>
<reference evidence="2 3" key="1">
    <citation type="submission" date="2013-08" db="EMBL/GenBank/DDBJ databases">
        <title>The genome sequence of Knoellia subterranea.</title>
        <authorList>
            <person name="Zhu W."/>
            <person name="Wang G."/>
        </authorList>
    </citation>
    <scope>NUCLEOTIDE SEQUENCE [LARGE SCALE GENOMIC DNA]</scope>
    <source>
        <strain evidence="2 3">KCTC 19937</strain>
    </source>
</reference>
<name>A0A0A0JNY8_9MICO</name>
<dbReference type="Pfam" id="PF01842">
    <property type="entry name" value="ACT"/>
    <property type="match status" value="1"/>
</dbReference>
<dbReference type="InterPro" id="IPR002912">
    <property type="entry name" value="ACT_dom"/>
</dbReference>
<dbReference type="PANTHER" id="PTHR34875:SF6">
    <property type="entry name" value="UPF0237 PROTEIN MJ1558"/>
    <property type="match status" value="1"/>
</dbReference>
<organism evidence="2 3">
    <name type="scientific">Knoellia subterranea KCTC 19937</name>
    <dbReference type="NCBI Taxonomy" id="1385521"/>
    <lineage>
        <taxon>Bacteria</taxon>
        <taxon>Bacillati</taxon>
        <taxon>Actinomycetota</taxon>
        <taxon>Actinomycetes</taxon>
        <taxon>Micrococcales</taxon>
        <taxon>Intrasporangiaceae</taxon>
        <taxon>Knoellia</taxon>
    </lineage>
</organism>
<evidence type="ECO:0000259" key="1">
    <source>
        <dbReference type="PROSITE" id="PS51671"/>
    </source>
</evidence>
<dbReference type="SUPFAM" id="SSF55021">
    <property type="entry name" value="ACT-like"/>
    <property type="match status" value="2"/>
</dbReference>
<comment type="caution">
    <text evidence="2">The sequence shown here is derived from an EMBL/GenBank/DDBJ whole genome shotgun (WGS) entry which is preliminary data.</text>
</comment>